<evidence type="ECO:0000313" key="2">
    <source>
        <dbReference type="Proteomes" id="UP001213000"/>
    </source>
</evidence>
<evidence type="ECO:0000313" key="1">
    <source>
        <dbReference type="EMBL" id="KAJ3565813.1"/>
    </source>
</evidence>
<sequence length="145" mass="16345">MILLRLRLLRTPIPKDEYGIPLSPTWSVTKLLSSYPEPSISPQTLNRLHELAALVPPAEGTPEHETLRKEISELVRLVEAVKLVDTQGVSVSARWDKEDADKLNAEVIPDDLSNKGERLDLLLRHAARTQDGYYIVDADRKRNVS</sequence>
<proteinExistence type="predicted"/>
<dbReference type="Proteomes" id="UP001213000">
    <property type="component" value="Unassembled WGS sequence"/>
</dbReference>
<keyword evidence="2" id="KW-1185">Reference proteome</keyword>
<protein>
    <submittedName>
        <fullName evidence="1">Uncharacterized protein</fullName>
    </submittedName>
</protein>
<organism evidence="1 2">
    <name type="scientific">Leucocoprinus birnbaumii</name>
    <dbReference type="NCBI Taxonomy" id="56174"/>
    <lineage>
        <taxon>Eukaryota</taxon>
        <taxon>Fungi</taxon>
        <taxon>Dikarya</taxon>
        <taxon>Basidiomycota</taxon>
        <taxon>Agaricomycotina</taxon>
        <taxon>Agaricomycetes</taxon>
        <taxon>Agaricomycetidae</taxon>
        <taxon>Agaricales</taxon>
        <taxon>Agaricineae</taxon>
        <taxon>Agaricaceae</taxon>
        <taxon>Leucocoprinus</taxon>
    </lineage>
</organism>
<name>A0AAD5VPE8_9AGAR</name>
<gene>
    <name evidence="1" type="ORF">NP233_g7408</name>
</gene>
<reference evidence="1" key="1">
    <citation type="submission" date="2022-07" db="EMBL/GenBank/DDBJ databases">
        <title>Genome Sequence of Leucocoprinus birnbaumii.</title>
        <authorList>
            <person name="Buettner E."/>
        </authorList>
    </citation>
    <scope>NUCLEOTIDE SEQUENCE</scope>
    <source>
        <strain evidence="1">VT141</strain>
    </source>
</reference>
<dbReference type="AlphaFoldDB" id="A0AAD5VPE8"/>
<accession>A0AAD5VPE8</accession>
<dbReference type="EMBL" id="JANIEX010000538">
    <property type="protein sequence ID" value="KAJ3565813.1"/>
    <property type="molecule type" value="Genomic_DNA"/>
</dbReference>
<comment type="caution">
    <text evidence="1">The sequence shown here is derived from an EMBL/GenBank/DDBJ whole genome shotgun (WGS) entry which is preliminary data.</text>
</comment>